<reference evidence="2 3" key="1">
    <citation type="submission" date="2021-01" db="EMBL/GenBank/DDBJ databases">
        <title>WGS of actinomycetes isolated from Thailand.</title>
        <authorList>
            <person name="Thawai C."/>
        </authorList>
    </citation>
    <scope>NUCLEOTIDE SEQUENCE [LARGE SCALE GENOMIC DNA]</scope>
    <source>
        <strain evidence="2 3">LPG 2</strain>
    </source>
</reference>
<sequence>MPHAGLTLPLRQLGRHLRDWRMRSSLSLEEAARRLEVGATTLQRAEKGGNSRIKTYFVEKACELYGVPVETKDGMVGLAKQAATGTNWWHSYGDVIPKDFDVYVSLEAFARTVTSFQPQLIPGLLQTTDYDRALVEQIWPDGPREEWDRRVQIKAHRQNVILRKLDPATLNVVIGEAALRHMVGGPATMAKQLRRLIELPALHTNIRLRVLPFSAGFPGGSSMPAFVVLHFDEDAAGEPIEPPVTYLEFAVGGMYLEKEDDVGFYTRKYRLLEQSSLSEADTVSLLMRAAKEYEHRER</sequence>
<dbReference type="Pfam" id="PF13560">
    <property type="entry name" value="HTH_31"/>
    <property type="match status" value="1"/>
</dbReference>
<dbReference type="InterPro" id="IPR010982">
    <property type="entry name" value="Lambda_DNA-bd_dom_sf"/>
</dbReference>
<accession>A0ABS1M4T1</accession>
<comment type="caution">
    <text evidence="2">The sequence shown here is derived from an EMBL/GenBank/DDBJ whole genome shotgun (WGS) entry which is preliminary data.</text>
</comment>
<evidence type="ECO:0000313" key="2">
    <source>
        <dbReference type="EMBL" id="MBL1075336.1"/>
    </source>
</evidence>
<dbReference type="SUPFAM" id="SSF47413">
    <property type="entry name" value="lambda repressor-like DNA-binding domains"/>
    <property type="match status" value="1"/>
</dbReference>
<dbReference type="Proteomes" id="UP000602198">
    <property type="component" value="Unassembled WGS sequence"/>
</dbReference>
<dbReference type="InterPro" id="IPR043917">
    <property type="entry name" value="DUF5753"/>
</dbReference>
<organism evidence="2 3">
    <name type="scientific">Nocardia acididurans</name>
    <dbReference type="NCBI Taxonomy" id="2802282"/>
    <lineage>
        <taxon>Bacteria</taxon>
        <taxon>Bacillati</taxon>
        <taxon>Actinomycetota</taxon>
        <taxon>Actinomycetes</taxon>
        <taxon>Mycobacteriales</taxon>
        <taxon>Nocardiaceae</taxon>
        <taxon>Nocardia</taxon>
    </lineage>
</organism>
<evidence type="ECO:0000259" key="1">
    <source>
        <dbReference type="PROSITE" id="PS50943"/>
    </source>
</evidence>
<dbReference type="PROSITE" id="PS50943">
    <property type="entry name" value="HTH_CROC1"/>
    <property type="match status" value="1"/>
</dbReference>
<proteinExistence type="predicted"/>
<dbReference type="EMBL" id="JAERRJ010000004">
    <property type="protein sequence ID" value="MBL1075336.1"/>
    <property type="molecule type" value="Genomic_DNA"/>
</dbReference>
<name>A0ABS1M4T1_9NOCA</name>
<keyword evidence="3" id="KW-1185">Reference proteome</keyword>
<dbReference type="CDD" id="cd00093">
    <property type="entry name" value="HTH_XRE"/>
    <property type="match status" value="1"/>
</dbReference>
<feature type="domain" description="HTH cro/C1-type" evidence="1">
    <location>
        <begin position="17"/>
        <end position="72"/>
    </location>
</feature>
<gene>
    <name evidence="2" type="ORF">JK358_13125</name>
</gene>
<evidence type="ECO:0000313" key="3">
    <source>
        <dbReference type="Proteomes" id="UP000602198"/>
    </source>
</evidence>
<protein>
    <submittedName>
        <fullName evidence="2">Helix-turn-helix domain-containing protein</fullName>
    </submittedName>
</protein>
<dbReference type="SMART" id="SM00530">
    <property type="entry name" value="HTH_XRE"/>
    <property type="match status" value="1"/>
</dbReference>
<dbReference type="InterPro" id="IPR001387">
    <property type="entry name" value="Cro/C1-type_HTH"/>
</dbReference>
<dbReference type="Pfam" id="PF19054">
    <property type="entry name" value="DUF5753"/>
    <property type="match status" value="1"/>
</dbReference>
<dbReference type="Gene3D" id="1.10.260.40">
    <property type="entry name" value="lambda repressor-like DNA-binding domains"/>
    <property type="match status" value="1"/>
</dbReference>